<dbReference type="PANTHER" id="PTHR31642">
    <property type="entry name" value="TRICHOTHECENE 3-O-ACETYLTRANSFERASE"/>
    <property type="match status" value="1"/>
</dbReference>
<accession>A0ABD3H6J4</accession>
<evidence type="ECO:0000313" key="3">
    <source>
        <dbReference type="EMBL" id="KAL3686144.1"/>
    </source>
</evidence>
<reference evidence="3 4" key="1">
    <citation type="submission" date="2024-09" db="EMBL/GenBank/DDBJ databases">
        <title>Chromosome-scale assembly of Riccia sorocarpa.</title>
        <authorList>
            <person name="Paukszto L."/>
        </authorList>
    </citation>
    <scope>NUCLEOTIDE SEQUENCE [LARGE SCALE GENOMIC DNA]</scope>
    <source>
        <strain evidence="3">LP-2024</strain>
        <tissue evidence="3">Aerial parts of the thallus</tissue>
    </source>
</reference>
<dbReference type="PANTHER" id="PTHR31642:SF160">
    <property type="entry name" value="HXXXD-TYPE ACYL-TRANSFERASE FAMILY PROTEIN"/>
    <property type="match status" value="1"/>
</dbReference>
<dbReference type="Pfam" id="PF02458">
    <property type="entry name" value="Transferase"/>
    <property type="match status" value="1"/>
</dbReference>
<dbReference type="AlphaFoldDB" id="A0ABD3H6J4"/>
<comment type="similarity">
    <text evidence="1">Belongs to the plant acyltransferase family.</text>
</comment>
<proteinExistence type="inferred from homology"/>
<gene>
    <name evidence="3" type="ORF">R1sor_004166</name>
</gene>
<evidence type="ECO:0000256" key="2">
    <source>
        <dbReference type="SAM" id="MobiDB-lite"/>
    </source>
</evidence>
<feature type="compositionally biased region" description="Basic and acidic residues" evidence="2">
    <location>
        <begin position="286"/>
        <end position="305"/>
    </location>
</feature>
<feature type="region of interest" description="Disordered" evidence="2">
    <location>
        <begin position="286"/>
        <end position="307"/>
    </location>
</feature>
<organism evidence="3 4">
    <name type="scientific">Riccia sorocarpa</name>
    <dbReference type="NCBI Taxonomy" id="122646"/>
    <lineage>
        <taxon>Eukaryota</taxon>
        <taxon>Viridiplantae</taxon>
        <taxon>Streptophyta</taxon>
        <taxon>Embryophyta</taxon>
        <taxon>Marchantiophyta</taxon>
        <taxon>Marchantiopsida</taxon>
        <taxon>Marchantiidae</taxon>
        <taxon>Marchantiales</taxon>
        <taxon>Ricciaceae</taxon>
        <taxon>Riccia</taxon>
    </lineage>
</organism>
<dbReference type="InterPro" id="IPR023213">
    <property type="entry name" value="CAT-like_dom_sf"/>
</dbReference>
<dbReference type="EMBL" id="JBJQOH010000006">
    <property type="protein sequence ID" value="KAL3686144.1"/>
    <property type="molecule type" value="Genomic_DNA"/>
</dbReference>
<evidence type="ECO:0000313" key="4">
    <source>
        <dbReference type="Proteomes" id="UP001633002"/>
    </source>
</evidence>
<name>A0ABD3H6J4_9MARC</name>
<dbReference type="Proteomes" id="UP001633002">
    <property type="component" value="Unassembled WGS sequence"/>
</dbReference>
<comment type="caution">
    <text evidence="3">The sequence shown here is derived from an EMBL/GenBank/DDBJ whole genome shotgun (WGS) entry which is preliminary data.</text>
</comment>
<dbReference type="InterPro" id="IPR050317">
    <property type="entry name" value="Plant_Fungal_Acyltransferase"/>
</dbReference>
<keyword evidence="4" id="KW-1185">Reference proteome</keyword>
<protein>
    <submittedName>
        <fullName evidence="3">Uncharacterized protein</fullName>
    </submittedName>
</protein>
<sequence length="508" mass="56513">MPKTAATPPPTQGHCVTGSPLPSQLMINGTRIRPRNMRRSFVVPAEPTGPENEWMYLSNLDRVVTPTFSSAIHFYDEAVTAERSFEDVIDVLKQSLSKVLVHFFPLAGRLELREDGLIDLHCNDAGAVFVEVTLGVDLTDVGGPQPMDVLSGLEIARLGKGPLYIPDQLTPMPTLVVQVTQFNCGSVAIAVNWHHTVADGSSGVHFLKSWAEIAQGKPLAVVPNHDRLLLSPRKSPDPNLVQGYSTKSTHDLNHIVERFTTSSKECEVKPPVIKSFHLEQESIKQLREQVNRDSDSRSEISEGRPHPYTAAESISAHLWQMMSKARRDPDRDHDQEQGDSDMLTKFFLFVDGRKKLNLPKGYFGNVVCSACAVATEKELLQKPISHAATLISHACRNITSEYFRSLIDWVEMQGTAPSKSEHVNSVGRDVASTFWVFFPLYEIEFGFGRPIWAARNSPPRPLIDGIAVMPSPHGPRSMLVMLNLHADRMEKLQRDPQFSSVFVNVSVV</sequence>
<dbReference type="Gene3D" id="3.30.559.10">
    <property type="entry name" value="Chloramphenicol acetyltransferase-like domain"/>
    <property type="match status" value="2"/>
</dbReference>
<evidence type="ECO:0000256" key="1">
    <source>
        <dbReference type="ARBA" id="ARBA00009861"/>
    </source>
</evidence>